<protein>
    <submittedName>
        <fullName evidence="4">Persulfide dioxygenase ETHE1, mitochondrial</fullName>
    </submittedName>
</protein>
<proteinExistence type="predicted"/>
<dbReference type="InterPro" id="IPR036866">
    <property type="entry name" value="RibonucZ/Hydroxyglut_hydro"/>
</dbReference>
<dbReference type="InterPro" id="IPR002885">
    <property type="entry name" value="PPR_rpt"/>
</dbReference>
<comment type="caution">
    <text evidence="4">The sequence shown here is derived from an EMBL/GenBank/DDBJ whole genome shotgun (WGS) entry which is preliminary data.</text>
</comment>
<sequence length="194" mass="22306">MVYTVIYVCWCLVLDSLLFVQAGSSKKLYKPVHSQIFTLPKHTLVYPAHDYKVSTVGEEMQYYPCLTKDEETFKNIMSNPNLPYPKSTAKINKFVVYCNTQITSHGRKGNIREAESLFHRMPEKSIISYTAMLSAYANNGQIANARKLFDEMPQRTVATWNAMITAYVKNMNGLELLIFSMPYCQCEMPCLIRQ</sequence>
<dbReference type="GO" id="GO:0009451">
    <property type="term" value="P:RNA modification"/>
    <property type="evidence" value="ECO:0007669"/>
    <property type="project" value="InterPro"/>
</dbReference>
<keyword evidence="1" id="KW-0677">Repeat</keyword>
<dbReference type="GO" id="GO:0003723">
    <property type="term" value="F:RNA binding"/>
    <property type="evidence" value="ECO:0007669"/>
    <property type="project" value="InterPro"/>
</dbReference>
<dbReference type="GO" id="GO:0051213">
    <property type="term" value="F:dioxygenase activity"/>
    <property type="evidence" value="ECO:0007669"/>
    <property type="project" value="UniProtKB-KW"/>
</dbReference>
<accession>A0AAW2N3T8</accession>
<reference evidence="4" key="2">
    <citation type="journal article" date="2024" name="Plant">
        <title>Genomic evolution and insights into agronomic trait innovations of Sesamum species.</title>
        <authorList>
            <person name="Miao H."/>
            <person name="Wang L."/>
            <person name="Qu L."/>
            <person name="Liu H."/>
            <person name="Sun Y."/>
            <person name="Le M."/>
            <person name="Wang Q."/>
            <person name="Wei S."/>
            <person name="Zheng Y."/>
            <person name="Lin W."/>
            <person name="Duan Y."/>
            <person name="Cao H."/>
            <person name="Xiong S."/>
            <person name="Wang X."/>
            <person name="Wei L."/>
            <person name="Li C."/>
            <person name="Ma Q."/>
            <person name="Ju M."/>
            <person name="Zhao R."/>
            <person name="Li G."/>
            <person name="Mu C."/>
            <person name="Tian Q."/>
            <person name="Mei H."/>
            <person name="Zhang T."/>
            <person name="Gao T."/>
            <person name="Zhang H."/>
        </authorList>
    </citation>
    <scope>NUCLEOTIDE SEQUENCE</scope>
    <source>
        <strain evidence="4">KEN8</strain>
    </source>
</reference>
<dbReference type="Gene3D" id="3.60.15.10">
    <property type="entry name" value="Ribonuclease Z/Hydroxyacylglutathione hydrolase-like"/>
    <property type="match status" value="1"/>
</dbReference>
<dbReference type="AlphaFoldDB" id="A0AAW2N3T8"/>
<organism evidence="4">
    <name type="scientific">Sesamum calycinum</name>
    <dbReference type="NCBI Taxonomy" id="2727403"/>
    <lineage>
        <taxon>Eukaryota</taxon>
        <taxon>Viridiplantae</taxon>
        <taxon>Streptophyta</taxon>
        <taxon>Embryophyta</taxon>
        <taxon>Tracheophyta</taxon>
        <taxon>Spermatophyta</taxon>
        <taxon>Magnoliopsida</taxon>
        <taxon>eudicotyledons</taxon>
        <taxon>Gunneridae</taxon>
        <taxon>Pentapetalae</taxon>
        <taxon>asterids</taxon>
        <taxon>lamiids</taxon>
        <taxon>Lamiales</taxon>
        <taxon>Pedaliaceae</taxon>
        <taxon>Sesamum</taxon>
    </lineage>
</organism>
<keyword evidence="4" id="KW-0560">Oxidoreductase</keyword>
<evidence type="ECO:0000256" key="1">
    <source>
        <dbReference type="ARBA" id="ARBA00022737"/>
    </source>
</evidence>
<evidence type="ECO:0000256" key="3">
    <source>
        <dbReference type="SAM" id="SignalP"/>
    </source>
</evidence>
<dbReference type="Pfam" id="PF01535">
    <property type="entry name" value="PPR"/>
    <property type="match status" value="3"/>
</dbReference>
<dbReference type="InterPro" id="IPR046960">
    <property type="entry name" value="PPR_At4g14850-like_plant"/>
</dbReference>
<dbReference type="EMBL" id="JACGWM010000012">
    <property type="protein sequence ID" value="KAL0337585.1"/>
    <property type="molecule type" value="Genomic_DNA"/>
</dbReference>
<reference evidence="4" key="1">
    <citation type="submission" date="2020-06" db="EMBL/GenBank/DDBJ databases">
        <authorList>
            <person name="Li T."/>
            <person name="Hu X."/>
            <person name="Zhang T."/>
            <person name="Song X."/>
            <person name="Zhang H."/>
            <person name="Dai N."/>
            <person name="Sheng W."/>
            <person name="Hou X."/>
            <person name="Wei L."/>
        </authorList>
    </citation>
    <scope>NUCLEOTIDE SEQUENCE</scope>
    <source>
        <strain evidence="4">KEN8</strain>
        <tissue evidence="4">Leaf</tissue>
    </source>
</reference>
<dbReference type="NCBIfam" id="TIGR00756">
    <property type="entry name" value="PPR"/>
    <property type="match status" value="2"/>
</dbReference>
<gene>
    <name evidence="4" type="ORF">Scaly_2033600</name>
</gene>
<dbReference type="PROSITE" id="PS51375">
    <property type="entry name" value="PPR"/>
    <property type="match status" value="1"/>
</dbReference>
<dbReference type="PANTHER" id="PTHR47926">
    <property type="entry name" value="PENTATRICOPEPTIDE REPEAT-CONTAINING PROTEIN"/>
    <property type="match status" value="1"/>
</dbReference>
<dbReference type="Gene3D" id="1.25.40.10">
    <property type="entry name" value="Tetratricopeptide repeat domain"/>
    <property type="match status" value="1"/>
</dbReference>
<keyword evidence="3" id="KW-0732">Signal</keyword>
<evidence type="ECO:0000256" key="2">
    <source>
        <dbReference type="PROSITE-ProRule" id="PRU00708"/>
    </source>
</evidence>
<keyword evidence="4" id="KW-0223">Dioxygenase</keyword>
<dbReference type="InterPro" id="IPR011990">
    <property type="entry name" value="TPR-like_helical_dom_sf"/>
</dbReference>
<dbReference type="SUPFAM" id="SSF56281">
    <property type="entry name" value="Metallo-hydrolase/oxidoreductase"/>
    <property type="match status" value="1"/>
</dbReference>
<feature type="chain" id="PRO_5043789044" evidence="3">
    <location>
        <begin position="26"/>
        <end position="194"/>
    </location>
</feature>
<name>A0AAW2N3T8_9LAMI</name>
<feature type="signal peptide" evidence="3">
    <location>
        <begin position="1"/>
        <end position="25"/>
    </location>
</feature>
<feature type="repeat" description="PPR" evidence="2">
    <location>
        <begin position="125"/>
        <end position="159"/>
    </location>
</feature>
<evidence type="ECO:0000313" key="4">
    <source>
        <dbReference type="EMBL" id="KAL0337585.1"/>
    </source>
</evidence>